<evidence type="ECO:0008006" key="3">
    <source>
        <dbReference type="Google" id="ProtNLM"/>
    </source>
</evidence>
<dbReference type="Pfam" id="PF11084">
    <property type="entry name" value="DUF2621"/>
    <property type="match status" value="1"/>
</dbReference>
<protein>
    <recommendedName>
        <fullName evidence="3">DUF2621 domain-containing protein</fullName>
    </recommendedName>
</protein>
<dbReference type="EMBL" id="LZRT01000060">
    <property type="protein sequence ID" value="OUM88566.1"/>
    <property type="molecule type" value="Genomic_DNA"/>
</dbReference>
<evidence type="ECO:0000313" key="2">
    <source>
        <dbReference type="Proteomes" id="UP000196475"/>
    </source>
</evidence>
<reference evidence="2" key="1">
    <citation type="submission" date="2016-06" db="EMBL/GenBank/DDBJ databases">
        <authorList>
            <person name="Nascimento L."/>
            <person name="Pereira R.V."/>
            <person name="Martins L.F."/>
            <person name="Quaggio R.B."/>
            <person name="Silva A.M."/>
            <person name="Setubal J.C."/>
        </authorList>
    </citation>
    <scope>NUCLEOTIDE SEQUENCE [LARGE SCALE GENOMIC DNA]</scope>
</reference>
<gene>
    <name evidence="1" type="ORF">BAA01_05510</name>
</gene>
<evidence type="ECO:0000313" key="1">
    <source>
        <dbReference type="EMBL" id="OUM88566.1"/>
    </source>
</evidence>
<dbReference type="Proteomes" id="UP000196475">
    <property type="component" value="Unassembled WGS sequence"/>
</dbReference>
<sequence length="129" mass="14918">MVLLVVLFSIGGYFMFRKFLKSLPRADGMSELDWQQYYIEQTLSLWTEEGKALLNDLVKPVPSPFRDTAKQTIAAKIGELALKEKADVIDRDLILRGYIMATPKRDHKALFAYLEKKGIDYTPYLEQNR</sequence>
<organism evidence="1 2">
    <name type="scientific">Bacillus thermozeamaize</name>
    <dbReference type="NCBI Taxonomy" id="230954"/>
    <lineage>
        <taxon>Bacteria</taxon>
        <taxon>Bacillati</taxon>
        <taxon>Bacillota</taxon>
        <taxon>Bacilli</taxon>
        <taxon>Bacillales</taxon>
        <taxon>Bacillaceae</taxon>
        <taxon>Bacillus</taxon>
    </lineage>
</organism>
<name>A0A1Y3PR29_9BACI</name>
<accession>A0A1Y3PR29</accession>
<dbReference type="AlphaFoldDB" id="A0A1Y3PR29"/>
<dbReference type="InterPro" id="IPR020203">
    <property type="entry name" value="YneK"/>
</dbReference>
<comment type="caution">
    <text evidence="1">The sequence shown here is derived from an EMBL/GenBank/DDBJ whole genome shotgun (WGS) entry which is preliminary data.</text>
</comment>
<proteinExistence type="predicted"/>